<feature type="compositionally biased region" description="Basic and acidic residues" evidence="1">
    <location>
        <begin position="42"/>
        <end position="53"/>
    </location>
</feature>
<comment type="caution">
    <text evidence="2">The sequence shown here is derived from an EMBL/GenBank/DDBJ whole genome shotgun (WGS) entry which is preliminary data.</text>
</comment>
<evidence type="ECO:0000313" key="2">
    <source>
        <dbReference type="EMBL" id="KAK6510338.1"/>
    </source>
</evidence>
<feature type="compositionally biased region" description="Polar residues" evidence="1">
    <location>
        <begin position="62"/>
        <end position="71"/>
    </location>
</feature>
<dbReference type="Proteomes" id="UP001307849">
    <property type="component" value="Unassembled WGS sequence"/>
</dbReference>
<protein>
    <submittedName>
        <fullName evidence="2">Uncharacterized protein</fullName>
    </submittedName>
</protein>
<keyword evidence="3" id="KW-1185">Reference proteome</keyword>
<organism evidence="2 3">
    <name type="scientific">Arthrobotrys conoides</name>
    <dbReference type="NCBI Taxonomy" id="74498"/>
    <lineage>
        <taxon>Eukaryota</taxon>
        <taxon>Fungi</taxon>
        <taxon>Dikarya</taxon>
        <taxon>Ascomycota</taxon>
        <taxon>Pezizomycotina</taxon>
        <taxon>Orbiliomycetes</taxon>
        <taxon>Orbiliales</taxon>
        <taxon>Orbiliaceae</taxon>
        <taxon>Arthrobotrys</taxon>
    </lineage>
</organism>
<reference evidence="2 3" key="1">
    <citation type="submission" date="2019-10" db="EMBL/GenBank/DDBJ databases">
        <authorList>
            <person name="Palmer J.M."/>
        </authorList>
    </citation>
    <scope>NUCLEOTIDE SEQUENCE [LARGE SCALE GENOMIC DNA]</scope>
    <source>
        <strain evidence="2 3">TWF506</strain>
    </source>
</reference>
<sequence>MEAKTEDSAETSNGGENQKKKLGNEPGKFRLRSGDWAGISRDGSRERHKDKAMQRGPGGGSTQMFTHQALG</sequence>
<evidence type="ECO:0000256" key="1">
    <source>
        <dbReference type="SAM" id="MobiDB-lite"/>
    </source>
</evidence>
<feature type="region of interest" description="Disordered" evidence="1">
    <location>
        <begin position="1"/>
        <end position="71"/>
    </location>
</feature>
<accession>A0AAN8PCF2</accession>
<dbReference type="AlphaFoldDB" id="A0AAN8PCF2"/>
<name>A0AAN8PCF2_9PEZI</name>
<dbReference type="EMBL" id="JAVHJM010000007">
    <property type="protein sequence ID" value="KAK6510338.1"/>
    <property type="molecule type" value="Genomic_DNA"/>
</dbReference>
<evidence type="ECO:0000313" key="3">
    <source>
        <dbReference type="Proteomes" id="UP001307849"/>
    </source>
</evidence>
<proteinExistence type="predicted"/>
<gene>
    <name evidence="2" type="ORF">TWF506_009454</name>
</gene>